<organism evidence="2 3">
    <name type="scientific">Coleophoma cylindrospora</name>
    <dbReference type="NCBI Taxonomy" id="1849047"/>
    <lineage>
        <taxon>Eukaryota</taxon>
        <taxon>Fungi</taxon>
        <taxon>Dikarya</taxon>
        <taxon>Ascomycota</taxon>
        <taxon>Pezizomycotina</taxon>
        <taxon>Leotiomycetes</taxon>
        <taxon>Helotiales</taxon>
        <taxon>Dermateaceae</taxon>
        <taxon>Coleophoma</taxon>
    </lineage>
</organism>
<dbReference type="Proteomes" id="UP000256645">
    <property type="component" value="Unassembled WGS sequence"/>
</dbReference>
<dbReference type="GO" id="GO:0046464">
    <property type="term" value="P:acylglycerol catabolic process"/>
    <property type="evidence" value="ECO:0007669"/>
    <property type="project" value="TreeGrafter"/>
</dbReference>
<dbReference type="EMBL" id="PDLM01000001">
    <property type="protein sequence ID" value="RDW88125.1"/>
    <property type="molecule type" value="Genomic_DNA"/>
</dbReference>
<dbReference type="InterPro" id="IPR029058">
    <property type="entry name" value="AB_hydrolase_fold"/>
</dbReference>
<evidence type="ECO:0000313" key="2">
    <source>
        <dbReference type="EMBL" id="RDW88125.1"/>
    </source>
</evidence>
<dbReference type="PANTHER" id="PTHR43798:SF33">
    <property type="entry name" value="HYDROLASE, PUTATIVE (AFU_ORTHOLOGUE AFUA_2G14860)-RELATED"/>
    <property type="match status" value="1"/>
</dbReference>
<dbReference type="GO" id="GO:0016020">
    <property type="term" value="C:membrane"/>
    <property type="evidence" value="ECO:0007669"/>
    <property type="project" value="TreeGrafter"/>
</dbReference>
<dbReference type="AlphaFoldDB" id="A0A3D8SP74"/>
<dbReference type="InterPro" id="IPR050266">
    <property type="entry name" value="AB_hydrolase_sf"/>
</dbReference>
<evidence type="ECO:0000313" key="3">
    <source>
        <dbReference type="Proteomes" id="UP000256645"/>
    </source>
</evidence>
<dbReference type="OrthoDB" id="408373at2759"/>
<proteinExistence type="predicted"/>
<evidence type="ECO:0000259" key="1">
    <source>
        <dbReference type="Pfam" id="PF00561"/>
    </source>
</evidence>
<name>A0A3D8SP74_9HELO</name>
<dbReference type="InterPro" id="IPR000073">
    <property type="entry name" value="AB_hydrolase_1"/>
</dbReference>
<dbReference type="Pfam" id="PF00561">
    <property type="entry name" value="Abhydrolase_1"/>
    <property type="match status" value="1"/>
</dbReference>
<protein>
    <recommendedName>
        <fullName evidence="1">AB hydrolase-1 domain-containing protein</fullName>
    </recommendedName>
</protein>
<sequence>MAPSFLETATDWIRRSLKDAPRPLLISAGILASISLGIVQYQWVESISKRQRQPRIARSPLKDVTSTLTKAEQSELPYPPDLFPGARDVDSPYGALRVYEWGPEDGRKVLLIHGVTTPSIVLYKLAHILVERGCRVMLPDLWGRGYSDNPVDLPQDSRLFTTQILLAIASSPLAWTGPSKFDIVGYSMGGGVVAVFAAYFPDLISSVVLMGPVGLIRDQHRVAVRRLPRLAAYFPDWMVERAGRRFMQGLPEPGWPSLRVEGKPDVTERSVIRWFTNNHAGFTKAWTDSMFQCPAWRADTETHRAWGKLGQAMSARKGGDGYDKVLIILGETDSVIVKEEFLEDALEVLGEQNVDICVLNGDHDFAFVQAEETADAMFTFWSCKA</sequence>
<keyword evidence="3" id="KW-1185">Reference proteome</keyword>
<accession>A0A3D8SP74</accession>
<dbReference type="STRING" id="1849047.A0A3D8SP74"/>
<dbReference type="Gene3D" id="3.40.50.1820">
    <property type="entry name" value="alpha/beta hydrolase"/>
    <property type="match status" value="1"/>
</dbReference>
<dbReference type="GO" id="GO:0047372">
    <property type="term" value="F:monoacylglycerol lipase activity"/>
    <property type="evidence" value="ECO:0007669"/>
    <property type="project" value="TreeGrafter"/>
</dbReference>
<reference evidence="2 3" key="1">
    <citation type="journal article" date="2018" name="IMA Fungus">
        <title>IMA Genome-F 9: Draft genome sequence of Annulohypoxylon stygium, Aspergillus mulundensis, Berkeleyomyces basicola (syn. Thielaviopsis basicola), Ceratocystis smalleyi, two Cercospora beticola strains, Coleophoma cylindrospora, Fusarium fracticaudum, Phialophora cf. hyalina, and Morchella septimelata.</title>
        <authorList>
            <person name="Wingfield B.D."/>
            <person name="Bills G.F."/>
            <person name="Dong Y."/>
            <person name="Huang W."/>
            <person name="Nel W.J."/>
            <person name="Swalarsk-Parry B.S."/>
            <person name="Vaghefi N."/>
            <person name="Wilken P.M."/>
            <person name="An Z."/>
            <person name="de Beer Z.W."/>
            <person name="De Vos L."/>
            <person name="Chen L."/>
            <person name="Duong T.A."/>
            <person name="Gao Y."/>
            <person name="Hammerbacher A."/>
            <person name="Kikkert J.R."/>
            <person name="Li Y."/>
            <person name="Li H."/>
            <person name="Li K."/>
            <person name="Li Q."/>
            <person name="Liu X."/>
            <person name="Ma X."/>
            <person name="Naidoo K."/>
            <person name="Pethybridge S.J."/>
            <person name="Sun J."/>
            <person name="Steenkamp E.T."/>
            <person name="van der Nest M.A."/>
            <person name="van Wyk S."/>
            <person name="Wingfield M.J."/>
            <person name="Xiong C."/>
            <person name="Yue Q."/>
            <person name="Zhang X."/>
        </authorList>
    </citation>
    <scope>NUCLEOTIDE SEQUENCE [LARGE SCALE GENOMIC DNA]</scope>
    <source>
        <strain evidence="2 3">BP6252</strain>
    </source>
</reference>
<feature type="domain" description="AB hydrolase-1" evidence="1">
    <location>
        <begin position="109"/>
        <end position="239"/>
    </location>
</feature>
<gene>
    <name evidence="2" type="ORF">BP6252_00157</name>
</gene>
<dbReference type="PRINTS" id="PR00111">
    <property type="entry name" value="ABHYDROLASE"/>
</dbReference>
<comment type="caution">
    <text evidence="2">The sequence shown here is derived from an EMBL/GenBank/DDBJ whole genome shotgun (WGS) entry which is preliminary data.</text>
</comment>
<dbReference type="SUPFAM" id="SSF53474">
    <property type="entry name" value="alpha/beta-Hydrolases"/>
    <property type="match status" value="1"/>
</dbReference>
<dbReference type="PANTHER" id="PTHR43798">
    <property type="entry name" value="MONOACYLGLYCEROL LIPASE"/>
    <property type="match status" value="1"/>
</dbReference>